<dbReference type="EC" id="2.7.13.3" evidence="2"/>
<dbReference type="OrthoDB" id="9781904at2"/>
<dbReference type="EMBL" id="MAPZ01000016">
    <property type="protein sequence ID" value="OBY11154.1"/>
    <property type="molecule type" value="Genomic_DNA"/>
</dbReference>
<evidence type="ECO:0000256" key="3">
    <source>
        <dbReference type="ARBA" id="ARBA00022679"/>
    </source>
</evidence>
<keyword evidence="11" id="KW-1185">Reference proteome</keyword>
<dbReference type="Pfam" id="PF02518">
    <property type="entry name" value="HATPase_c"/>
    <property type="match status" value="1"/>
</dbReference>
<keyword evidence="3" id="KW-0808">Transferase</keyword>
<reference evidence="10 11" key="1">
    <citation type="submission" date="2016-06" db="EMBL/GenBank/DDBJ databases">
        <authorList>
            <person name="Kjaerup R.B."/>
            <person name="Dalgaard T.S."/>
            <person name="Juul-Madsen H.R."/>
        </authorList>
    </citation>
    <scope>NUCLEOTIDE SEQUENCE [LARGE SCALE GENOMIC DNA]</scope>
    <source>
        <strain evidence="10 11">373-A1</strain>
    </source>
</reference>
<dbReference type="InterPro" id="IPR011712">
    <property type="entry name" value="Sig_transdc_His_kin_sub3_dim/P"/>
</dbReference>
<evidence type="ECO:0000313" key="11">
    <source>
        <dbReference type="Proteomes" id="UP000092714"/>
    </source>
</evidence>
<protein>
    <recommendedName>
        <fullName evidence="2">histidine kinase</fullName>
        <ecNumber evidence="2">2.7.13.3</ecNumber>
    </recommendedName>
</protein>
<dbReference type="PANTHER" id="PTHR24421:SF55">
    <property type="entry name" value="SENSOR HISTIDINE KINASE YDFH"/>
    <property type="match status" value="1"/>
</dbReference>
<dbReference type="Gene3D" id="1.20.5.1930">
    <property type="match status" value="1"/>
</dbReference>
<evidence type="ECO:0000259" key="8">
    <source>
        <dbReference type="Pfam" id="PF05384"/>
    </source>
</evidence>
<name>A0A174BWH3_9CLOT</name>
<proteinExistence type="predicted"/>
<dbReference type="SUPFAM" id="SSF55874">
    <property type="entry name" value="ATPase domain of HSP90 chaperone/DNA topoisomerase II/histidine kinase"/>
    <property type="match status" value="1"/>
</dbReference>
<dbReference type="InterPro" id="IPR003594">
    <property type="entry name" value="HATPase_dom"/>
</dbReference>
<evidence type="ECO:0000259" key="7">
    <source>
        <dbReference type="Pfam" id="PF02518"/>
    </source>
</evidence>
<evidence type="ECO:0000313" key="10">
    <source>
        <dbReference type="EMBL" id="OBY11154.1"/>
    </source>
</evidence>
<dbReference type="InterPro" id="IPR050482">
    <property type="entry name" value="Sensor_HK_TwoCompSys"/>
</dbReference>
<organism evidence="10 11">
    <name type="scientific">Clostridium paraputrificum</name>
    <dbReference type="NCBI Taxonomy" id="29363"/>
    <lineage>
        <taxon>Bacteria</taxon>
        <taxon>Bacillati</taxon>
        <taxon>Bacillota</taxon>
        <taxon>Clostridia</taxon>
        <taxon>Eubacteriales</taxon>
        <taxon>Clostridiaceae</taxon>
        <taxon>Clostridium</taxon>
    </lineage>
</organism>
<dbReference type="CDD" id="cd16917">
    <property type="entry name" value="HATPase_UhpB-NarQ-NarX-like"/>
    <property type="match status" value="1"/>
</dbReference>
<dbReference type="eggNOG" id="COG4585">
    <property type="taxonomic scope" value="Bacteria"/>
</dbReference>
<dbReference type="AlphaFoldDB" id="A0A174BWH3"/>
<sequence length="391" mass="45066">MGNGNGIKDINLILEKVIEEINEGKDKIFSITESLKNEFENQKQELEIILVNIKETIREVDQLEKKDREMRNKLAKISANLTVSDELVKKVYNEALETKVRYITKQKEERELRGKRDKIEISLKNYLKNIEEAESVVCQVNVVLNYLCGDLGKTVASMNEKNNQEMVIKILEIQEAERGRIAREVHDGAAQYLASSIMRIDFCKKILMEDLEKGLKEIDELKSTVRKALMEVRGIIFDLRPPYLEKQTLEESIQDLIDTFSDESNINIKFKMLNYDKCNNTVEIGIYRIVQELICNVKKHSKANYVEILIEKGTNYLFISFKDDGVGFNLEEVIHESKLRKISYGIVGILDRVEGLGGKVDINSRINQGTKYRIKVPIIRGSMIDDKYCNS</sequence>
<dbReference type="InterPro" id="IPR036890">
    <property type="entry name" value="HATPase_C_sf"/>
</dbReference>
<dbReference type="RefSeq" id="WP_034865878.1">
    <property type="nucleotide sequence ID" value="NZ_CABJAZ010000004.1"/>
</dbReference>
<evidence type="ECO:0000256" key="1">
    <source>
        <dbReference type="ARBA" id="ARBA00000085"/>
    </source>
</evidence>
<feature type="domain" description="Sensor DegS" evidence="8">
    <location>
        <begin position="13"/>
        <end position="165"/>
    </location>
</feature>
<evidence type="ECO:0000259" key="9">
    <source>
        <dbReference type="Pfam" id="PF07730"/>
    </source>
</evidence>
<dbReference type="Pfam" id="PF05384">
    <property type="entry name" value="DegS"/>
    <property type="match status" value="1"/>
</dbReference>
<evidence type="ECO:0000256" key="5">
    <source>
        <dbReference type="ARBA" id="ARBA00023012"/>
    </source>
</evidence>
<evidence type="ECO:0000256" key="4">
    <source>
        <dbReference type="ARBA" id="ARBA00022777"/>
    </source>
</evidence>
<feature type="domain" description="Histidine kinase/HSP90-like ATPase" evidence="7">
    <location>
        <begin position="282"/>
        <end position="378"/>
    </location>
</feature>
<dbReference type="Proteomes" id="UP000092714">
    <property type="component" value="Unassembled WGS sequence"/>
</dbReference>
<dbReference type="GO" id="GO:0046983">
    <property type="term" value="F:protein dimerization activity"/>
    <property type="evidence" value="ECO:0007669"/>
    <property type="project" value="InterPro"/>
</dbReference>
<feature type="coiled-coil region" evidence="6">
    <location>
        <begin position="36"/>
        <end position="80"/>
    </location>
</feature>
<dbReference type="Pfam" id="PF07730">
    <property type="entry name" value="HisKA_3"/>
    <property type="match status" value="1"/>
</dbReference>
<keyword evidence="6" id="KW-0175">Coiled coil</keyword>
<keyword evidence="4" id="KW-0418">Kinase</keyword>
<dbReference type="GeneID" id="42775258"/>
<comment type="catalytic activity">
    <reaction evidence="1">
        <text>ATP + protein L-histidine = ADP + protein N-phospho-L-histidine.</text>
        <dbReference type="EC" id="2.7.13.3"/>
    </reaction>
</comment>
<evidence type="ECO:0000256" key="2">
    <source>
        <dbReference type="ARBA" id="ARBA00012438"/>
    </source>
</evidence>
<keyword evidence="5" id="KW-0902">Two-component regulatory system</keyword>
<accession>A0A174BWH3</accession>
<dbReference type="GO" id="GO:0000155">
    <property type="term" value="F:phosphorelay sensor kinase activity"/>
    <property type="evidence" value="ECO:0007669"/>
    <property type="project" value="InterPro"/>
</dbReference>
<feature type="domain" description="Signal transduction histidine kinase subgroup 3 dimerisation and phosphoacceptor" evidence="9">
    <location>
        <begin position="177"/>
        <end position="243"/>
    </location>
</feature>
<dbReference type="GO" id="GO:0016020">
    <property type="term" value="C:membrane"/>
    <property type="evidence" value="ECO:0007669"/>
    <property type="project" value="InterPro"/>
</dbReference>
<gene>
    <name evidence="10" type="ORF">CP373A1_06570</name>
</gene>
<dbReference type="Gene3D" id="3.30.565.10">
    <property type="entry name" value="Histidine kinase-like ATPase, C-terminal domain"/>
    <property type="match status" value="1"/>
</dbReference>
<dbReference type="PANTHER" id="PTHR24421">
    <property type="entry name" value="NITRATE/NITRITE SENSOR PROTEIN NARX-RELATED"/>
    <property type="match status" value="1"/>
</dbReference>
<comment type="caution">
    <text evidence="10">The sequence shown here is derived from an EMBL/GenBank/DDBJ whole genome shotgun (WGS) entry which is preliminary data.</text>
</comment>
<evidence type="ECO:0000256" key="6">
    <source>
        <dbReference type="SAM" id="Coils"/>
    </source>
</evidence>
<dbReference type="InterPro" id="IPR008595">
    <property type="entry name" value="DegS"/>
</dbReference>
<feature type="coiled-coil region" evidence="6">
    <location>
        <begin position="204"/>
        <end position="231"/>
    </location>
</feature>